<evidence type="ECO:0000259" key="2">
    <source>
        <dbReference type="SMART" id="SM00460"/>
    </source>
</evidence>
<dbReference type="InterPro" id="IPR056564">
    <property type="entry name" value="Ig-like_KY"/>
</dbReference>
<protein>
    <recommendedName>
        <fullName evidence="2">Transglutaminase-like domain-containing protein</fullName>
    </recommendedName>
</protein>
<evidence type="ECO:0000313" key="4">
    <source>
        <dbReference type="EMBL" id="CAF1314759.1"/>
    </source>
</evidence>
<dbReference type="Proteomes" id="UP000663852">
    <property type="component" value="Unassembled WGS sequence"/>
</dbReference>
<dbReference type="SUPFAM" id="SSF54001">
    <property type="entry name" value="Cysteine proteinases"/>
    <property type="match status" value="1"/>
</dbReference>
<dbReference type="OrthoDB" id="6129702at2759"/>
<dbReference type="PANTHER" id="PTHR46333:SF2">
    <property type="entry name" value="CYTOKINESIS PROTEIN 3"/>
    <property type="match status" value="1"/>
</dbReference>
<keyword evidence="5" id="KW-1185">Reference proteome</keyword>
<sequence length="838" mass="96744">MGCTCSRATPTAAEPTPTVSDISQEQRSKIKTPIEFSIQNENEEAQIIAFVNQSLEQDREDEYFVDIIGADPEAYNKAFVEQRQHAIDNQVYRSLIESWHFESLQQLTSAIKTLSKNKPLIDCYWIIFYWIILNIEYDSVSYFSTNRANQCAKNVFLTKKGICDGYVNLYKYLCDHVKLPCKIVRGYSKGYGFDVRVDAPSEIDHVWNAVQINQYWYLIEATWGAGILNDQKVFKRELNSYYFFPRPEQMIYHHLPENDRWQLLRKTVSMKQFLQMPNIHSTYFEFNLELIYPSHQPYVQLLPNKAYALVLVKAPEDVSLIADLKLHDEKVEGGHQIIHDQKRNLHCCFFAPNSVGKYKINIYAKRTIEETDRYSSAITLKLDIEEMPNSVISYPQTWKVFFDLQLKVISPLYVHLIRLEKGQAIAEILIETSDDVELLGRLINDEEDEVEGGYQVYYDAVKRCWVCCFAPNGNGMFKAVIMAKRKSDKGLYNSAVAFSIDAKDIPKPSISYPETWQLFHDLHLKVLSPIGTHIIRLDDGEAFAEIAIQTPDDVELLGKLTNREKGDVRGGHQVYYDRDQHYWQCRFAPNSDGVFKADIMAKRKSSQGLYTSVVAFKIAAKDIPTTPLSYPKTWQLFYDLDLKIIAPINSSTVIWPGHASYAEVQMQTPDNVDLLCKIMFNCVEKENQTLTQFDHEKKQWQLLFAPQETGLHQLSIFARRRVDTTKKFNSVVEFDLNVTNLDNPLTLPFTYGKFAENHCRIYEPLSGILEKSAVVPFKCVIPDAKDVKLQIDSHWIDTEGYRDSIFQTEVRIGSKDVVIYAKYEEGNNYDALIKYSVH</sequence>
<dbReference type="InterPro" id="IPR052557">
    <property type="entry name" value="CAP/Cytokinesis_protein"/>
</dbReference>
<dbReference type="PANTHER" id="PTHR46333">
    <property type="entry name" value="CYTOKINESIS PROTEIN 3"/>
    <property type="match status" value="1"/>
</dbReference>
<comment type="caution">
    <text evidence="4">The sequence shown here is derived from an EMBL/GenBank/DDBJ whole genome shotgun (WGS) entry which is preliminary data.</text>
</comment>
<dbReference type="AlphaFoldDB" id="A0A815EQN6"/>
<feature type="region of interest" description="Disordered" evidence="1">
    <location>
        <begin position="1"/>
        <end position="25"/>
    </location>
</feature>
<dbReference type="EMBL" id="CAJNOR010002007">
    <property type="protein sequence ID" value="CAF1233674.1"/>
    <property type="molecule type" value="Genomic_DNA"/>
</dbReference>
<dbReference type="InterPro" id="IPR002931">
    <property type="entry name" value="Transglutaminase-like"/>
</dbReference>
<dbReference type="Pfam" id="PF01841">
    <property type="entry name" value="Transglut_core"/>
    <property type="match status" value="1"/>
</dbReference>
<evidence type="ECO:0000313" key="3">
    <source>
        <dbReference type="EMBL" id="CAF1233674.1"/>
    </source>
</evidence>
<evidence type="ECO:0000313" key="5">
    <source>
        <dbReference type="Proteomes" id="UP000663828"/>
    </source>
</evidence>
<evidence type="ECO:0000256" key="1">
    <source>
        <dbReference type="SAM" id="MobiDB-lite"/>
    </source>
</evidence>
<feature type="domain" description="Transglutaminase-like" evidence="2">
    <location>
        <begin position="155"/>
        <end position="223"/>
    </location>
</feature>
<dbReference type="Pfam" id="PF23265">
    <property type="entry name" value="Ig-like_KY"/>
    <property type="match status" value="2"/>
</dbReference>
<dbReference type="InterPro" id="IPR038765">
    <property type="entry name" value="Papain-like_cys_pep_sf"/>
</dbReference>
<proteinExistence type="predicted"/>
<dbReference type="GO" id="GO:0005737">
    <property type="term" value="C:cytoplasm"/>
    <property type="evidence" value="ECO:0007669"/>
    <property type="project" value="TreeGrafter"/>
</dbReference>
<dbReference type="EMBL" id="CAJNOJ010000229">
    <property type="protein sequence ID" value="CAF1314759.1"/>
    <property type="molecule type" value="Genomic_DNA"/>
</dbReference>
<dbReference type="Gene3D" id="3.10.620.30">
    <property type="match status" value="1"/>
</dbReference>
<gene>
    <name evidence="4" type="ORF">EDS130_LOCUS31341</name>
    <name evidence="3" type="ORF">XAT740_LOCUS25361</name>
</gene>
<reference evidence="4" key="1">
    <citation type="submission" date="2021-02" db="EMBL/GenBank/DDBJ databases">
        <authorList>
            <person name="Nowell W R."/>
        </authorList>
    </citation>
    <scope>NUCLEOTIDE SEQUENCE</scope>
</reference>
<evidence type="ECO:0000313" key="6">
    <source>
        <dbReference type="Proteomes" id="UP000663852"/>
    </source>
</evidence>
<dbReference type="Proteomes" id="UP000663828">
    <property type="component" value="Unassembled WGS sequence"/>
</dbReference>
<organism evidence="4 6">
    <name type="scientific">Adineta ricciae</name>
    <name type="common">Rotifer</name>
    <dbReference type="NCBI Taxonomy" id="249248"/>
    <lineage>
        <taxon>Eukaryota</taxon>
        <taxon>Metazoa</taxon>
        <taxon>Spiralia</taxon>
        <taxon>Gnathifera</taxon>
        <taxon>Rotifera</taxon>
        <taxon>Eurotatoria</taxon>
        <taxon>Bdelloidea</taxon>
        <taxon>Adinetida</taxon>
        <taxon>Adinetidae</taxon>
        <taxon>Adineta</taxon>
    </lineage>
</organism>
<accession>A0A815EQN6</accession>
<dbReference type="SMART" id="SM00460">
    <property type="entry name" value="TGc"/>
    <property type="match status" value="1"/>
</dbReference>
<name>A0A815EQN6_ADIRI</name>
<feature type="compositionally biased region" description="Low complexity" evidence="1">
    <location>
        <begin position="8"/>
        <end position="18"/>
    </location>
</feature>